<comment type="similarity">
    <text evidence="1 5 6">Belongs to the universal ribosomal protein uS2 family.</text>
</comment>
<dbReference type="InterPro" id="IPR005706">
    <property type="entry name" value="Ribosomal_uS2_bac/mit/plastid"/>
</dbReference>
<evidence type="ECO:0000256" key="7">
    <source>
        <dbReference type="SAM" id="MobiDB-lite"/>
    </source>
</evidence>
<sequence length="245" mass="27443">MLEAGVHFGHERSKKNPKMDEYIFMLRNRMAIIDLEKTQTHLQKAVEFLYQLAQDESKDVLFVGTKRQTREITKRYAQAAGMPYVTQRWVGGMLTNFSTLLKSIEKLEELKKVAADKSALAKMIKKERLVHLKEIERLEKVLEGTRGLKKLPAAIIVIGSHDEKLAVREARRMGIPVVGITDTNADPHLVDYPIPANDDAIRAIDLIVSTLARAIPAARGRKLEDSLPASPPAKKVTEGTVEAKN</sequence>
<dbReference type="SUPFAM" id="SSF52313">
    <property type="entry name" value="Ribosomal protein S2"/>
    <property type="match status" value="1"/>
</dbReference>
<keyword evidence="3 5" id="KW-0687">Ribonucleoprotein</keyword>
<evidence type="ECO:0000256" key="3">
    <source>
        <dbReference type="ARBA" id="ARBA00023274"/>
    </source>
</evidence>
<dbReference type="HAMAP" id="MF_00291_B">
    <property type="entry name" value="Ribosomal_uS2_B"/>
    <property type="match status" value="1"/>
</dbReference>
<dbReference type="InterPro" id="IPR018130">
    <property type="entry name" value="Ribosomal_uS2_CS"/>
</dbReference>
<dbReference type="AlphaFoldDB" id="A0A2M6X009"/>
<evidence type="ECO:0000256" key="4">
    <source>
        <dbReference type="ARBA" id="ARBA00035256"/>
    </source>
</evidence>
<dbReference type="NCBIfam" id="TIGR01011">
    <property type="entry name" value="rpsB_bact"/>
    <property type="match status" value="1"/>
</dbReference>
<keyword evidence="2 5" id="KW-0689">Ribosomal protein</keyword>
<protein>
    <recommendedName>
        <fullName evidence="4 5">Small ribosomal subunit protein uS2</fullName>
    </recommendedName>
</protein>
<name>A0A2M6X009_9BACT</name>
<evidence type="ECO:0000313" key="8">
    <source>
        <dbReference type="EMBL" id="PIT98337.1"/>
    </source>
</evidence>
<dbReference type="Gene3D" id="1.10.287.610">
    <property type="entry name" value="Helix hairpin bin"/>
    <property type="match status" value="1"/>
</dbReference>
<evidence type="ECO:0000256" key="1">
    <source>
        <dbReference type="ARBA" id="ARBA00006242"/>
    </source>
</evidence>
<dbReference type="InterPro" id="IPR001865">
    <property type="entry name" value="Ribosomal_uS2"/>
</dbReference>
<feature type="region of interest" description="Disordered" evidence="7">
    <location>
        <begin position="222"/>
        <end position="245"/>
    </location>
</feature>
<evidence type="ECO:0000313" key="9">
    <source>
        <dbReference type="Proteomes" id="UP000230731"/>
    </source>
</evidence>
<dbReference type="GO" id="GO:0022627">
    <property type="term" value="C:cytosolic small ribosomal subunit"/>
    <property type="evidence" value="ECO:0007669"/>
    <property type="project" value="TreeGrafter"/>
</dbReference>
<evidence type="ECO:0000256" key="6">
    <source>
        <dbReference type="RuleBase" id="RU003631"/>
    </source>
</evidence>
<dbReference type="EMBL" id="PEZP01000015">
    <property type="protein sequence ID" value="PIT98337.1"/>
    <property type="molecule type" value="Genomic_DNA"/>
</dbReference>
<dbReference type="Gene3D" id="3.40.50.10490">
    <property type="entry name" value="Glucose-6-phosphate isomerase like protein, domain 1"/>
    <property type="match status" value="1"/>
</dbReference>
<feature type="compositionally biased region" description="Basic and acidic residues" evidence="7">
    <location>
        <begin position="235"/>
        <end position="245"/>
    </location>
</feature>
<dbReference type="GO" id="GO:0006412">
    <property type="term" value="P:translation"/>
    <property type="evidence" value="ECO:0007669"/>
    <property type="project" value="UniProtKB-UniRule"/>
</dbReference>
<evidence type="ECO:0000256" key="2">
    <source>
        <dbReference type="ARBA" id="ARBA00022980"/>
    </source>
</evidence>
<comment type="caution">
    <text evidence="8">The sequence shown here is derived from an EMBL/GenBank/DDBJ whole genome shotgun (WGS) entry which is preliminary data.</text>
</comment>
<dbReference type="GO" id="GO:0003735">
    <property type="term" value="F:structural constituent of ribosome"/>
    <property type="evidence" value="ECO:0007669"/>
    <property type="project" value="InterPro"/>
</dbReference>
<gene>
    <name evidence="5 8" type="primary">rpsB</name>
    <name evidence="8" type="ORF">COT71_01285</name>
</gene>
<dbReference type="CDD" id="cd01425">
    <property type="entry name" value="RPS2"/>
    <property type="match status" value="1"/>
</dbReference>
<dbReference type="Proteomes" id="UP000230731">
    <property type="component" value="Unassembled WGS sequence"/>
</dbReference>
<accession>A0A2M6X009</accession>
<proteinExistence type="inferred from homology"/>
<dbReference type="PANTHER" id="PTHR12534:SF0">
    <property type="entry name" value="SMALL RIBOSOMAL SUBUNIT PROTEIN US2M"/>
    <property type="match status" value="1"/>
</dbReference>
<dbReference type="Pfam" id="PF00318">
    <property type="entry name" value="Ribosomal_S2"/>
    <property type="match status" value="1"/>
</dbReference>
<dbReference type="PROSITE" id="PS00963">
    <property type="entry name" value="RIBOSOMAL_S2_2"/>
    <property type="match status" value="1"/>
</dbReference>
<dbReference type="PANTHER" id="PTHR12534">
    <property type="entry name" value="30S RIBOSOMAL PROTEIN S2 PROKARYOTIC AND ORGANELLAR"/>
    <property type="match status" value="1"/>
</dbReference>
<organism evidence="8 9">
    <name type="scientific">Candidatus Andersenbacteria bacterium CG10_big_fil_rev_8_21_14_0_10_54_11</name>
    <dbReference type="NCBI Taxonomy" id="1974485"/>
    <lineage>
        <taxon>Bacteria</taxon>
        <taxon>Candidatus Anderseniibacteriota</taxon>
    </lineage>
</organism>
<reference evidence="9" key="1">
    <citation type="submission" date="2017-09" db="EMBL/GenBank/DDBJ databases">
        <title>Depth-based differentiation of microbial function through sediment-hosted aquifers and enrichment of novel symbionts in the deep terrestrial subsurface.</title>
        <authorList>
            <person name="Probst A.J."/>
            <person name="Ladd B."/>
            <person name="Jarett J.K."/>
            <person name="Geller-Mcgrath D.E."/>
            <person name="Sieber C.M.K."/>
            <person name="Emerson J.B."/>
            <person name="Anantharaman K."/>
            <person name="Thomas B.C."/>
            <person name="Malmstrom R."/>
            <person name="Stieglmeier M."/>
            <person name="Klingl A."/>
            <person name="Woyke T."/>
            <person name="Ryan C.M."/>
            <person name="Banfield J.F."/>
        </authorList>
    </citation>
    <scope>NUCLEOTIDE SEQUENCE [LARGE SCALE GENOMIC DNA]</scope>
</reference>
<dbReference type="PRINTS" id="PR00395">
    <property type="entry name" value="RIBOSOMALS2"/>
</dbReference>
<evidence type="ECO:0000256" key="5">
    <source>
        <dbReference type="HAMAP-Rule" id="MF_00291"/>
    </source>
</evidence>
<dbReference type="InterPro" id="IPR023591">
    <property type="entry name" value="Ribosomal_uS2_flav_dom_sf"/>
</dbReference>